<feature type="domain" description="Glycosyl transferase family 1" evidence="1">
    <location>
        <begin position="193"/>
        <end position="351"/>
    </location>
</feature>
<accession>A0A3L9YBH0</accession>
<dbReference type="InterPro" id="IPR001296">
    <property type="entry name" value="Glyco_trans_1"/>
</dbReference>
<proteinExistence type="predicted"/>
<dbReference type="Pfam" id="PF00534">
    <property type="entry name" value="Glycos_transf_1"/>
    <property type="match status" value="1"/>
</dbReference>
<dbReference type="OrthoDB" id="1395864at2"/>
<evidence type="ECO:0000313" key="3">
    <source>
        <dbReference type="Proteomes" id="UP000271339"/>
    </source>
</evidence>
<evidence type="ECO:0000259" key="1">
    <source>
        <dbReference type="Pfam" id="PF00534"/>
    </source>
</evidence>
<dbReference type="PANTHER" id="PTHR12526:SF630">
    <property type="entry name" value="GLYCOSYLTRANSFERASE"/>
    <property type="match status" value="1"/>
</dbReference>
<comment type="caution">
    <text evidence="2">The sequence shown here is derived from an EMBL/GenBank/DDBJ whole genome shotgun (WGS) entry which is preliminary data.</text>
</comment>
<dbReference type="CDD" id="cd03801">
    <property type="entry name" value="GT4_PimA-like"/>
    <property type="match status" value="1"/>
</dbReference>
<evidence type="ECO:0000313" key="2">
    <source>
        <dbReference type="EMBL" id="RMA57991.1"/>
    </source>
</evidence>
<dbReference type="RefSeq" id="WP_121908331.1">
    <property type="nucleotide sequence ID" value="NZ_REFC01000014.1"/>
</dbReference>
<dbReference type="Proteomes" id="UP000271339">
    <property type="component" value="Unassembled WGS sequence"/>
</dbReference>
<dbReference type="SUPFAM" id="SSF53756">
    <property type="entry name" value="UDP-Glycosyltransferase/glycogen phosphorylase"/>
    <property type="match status" value="1"/>
</dbReference>
<gene>
    <name evidence="2" type="ORF">BXY75_2799</name>
</gene>
<dbReference type="Gene3D" id="3.40.50.2000">
    <property type="entry name" value="Glycogen Phosphorylase B"/>
    <property type="match status" value="2"/>
</dbReference>
<dbReference type="EMBL" id="REFC01000014">
    <property type="protein sequence ID" value="RMA57991.1"/>
    <property type="molecule type" value="Genomic_DNA"/>
</dbReference>
<dbReference type="AlphaFoldDB" id="A0A3L9YBH0"/>
<dbReference type="GO" id="GO:0016757">
    <property type="term" value="F:glycosyltransferase activity"/>
    <property type="evidence" value="ECO:0007669"/>
    <property type="project" value="InterPro"/>
</dbReference>
<organism evidence="2 3">
    <name type="scientific">Ulvibacter antarcticus</name>
    <dbReference type="NCBI Taxonomy" id="442714"/>
    <lineage>
        <taxon>Bacteria</taxon>
        <taxon>Pseudomonadati</taxon>
        <taxon>Bacteroidota</taxon>
        <taxon>Flavobacteriia</taxon>
        <taxon>Flavobacteriales</taxon>
        <taxon>Flavobacteriaceae</taxon>
        <taxon>Ulvibacter</taxon>
    </lineage>
</organism>
<dbReference type="PANTHER" id="PTHR12526">
    <property type="entry name" value="GLYCOSYLTRANSFERASE"/>
    <property type="match status" value="1"/>
</dbReference>
<reference evidence="2 3" key="1">
    <citation type="submission" date="2018-10" db="EMBL/GenBank/DDBJ databases">
        <title>Genomic Encyclopedia of Archaeal and Bacterial Type Strains, Phase II (KMG-II): from individual species to whole genera.</title>
        <authorList>
            <person name="Goeker M."/>
        </authorList>
    </citation>
    <scope>NUCLEOTIDE SEQUENCE [LARGE SCALE GENOMIC DNA]</scope>
    <source>
        <strain evidence="2 3">DSM 23424</strain>
    </source>
</reference>
<sequence>MKFVIITHAEHMKKEGKVYSYGPYVREMNLWCKHVDEVLVVAPFSSEAPSKIDLPYLQTNVTLQHIPAISLTSPSEVLKTIIKIPLVKWRIFNAMRKADHIHLRCPGNIGLLGCFIQIVFPKKTKTAKYAGNWDPKAEQPWSYKLQKWLLSNTFLTKNMQVLVYGEWPMQTKNIKSFFTATYKASQIKESVLRTFQTPYRFVFVGSLSPGKRPLYAVQLVETIKNKGFDVFLDIYGDGVERAALEAYITENELSERISLHGNQTSETVEKAYTNSDFMILPSKSEGWPKVVAEAMFWGVIPIVTKISCVPWMLEEGERGVLIDVDLETDTAKLVSLIKNPQNLGSMSSKAKTWSQNYTLDSFEAEIEKLIHP</sequence>
<protein>
    <submittedName>
        <fullName evidence="2">Glycosyltransferase involved in cell wall biosynthesis</fullName>
    </submittedName>
</protein>
<keyword evidence="3" id="KW-1185">Reference proteome</keyword>
<name>A0A3L9YBH0_9FLAO</name>
<keyword evidence="2" id="KW-0808">Transferase</keyword>